<evidence type="ECO:0000256" key="1">
    <source>
        <dbReference type="SAM" id="Coils"/>
    </source>
</evidence>
<accession>A0A392RQU5</accession>
<protein>
    <submittedName>
        <fullName evidence="2">Uncharacterized protein</fullName>
    </submittedName>
</protein>
<comment type="caution">
    <text evidence="2">The sequence shown here is derived from an EMBL/GenBank/DDBJ whole genome shotgun (WGS) entry which is preliminary data.</text>
</comment>
<keyword evidence="1" id="KW-0175">Coiled coil</keyword>
<sequence length="79" mass="9495">LVDLKSGQKRVERGKRLKSERKRVVRDKEELELERERFNRRRAADIDDSKKAELESKRGRSLPDAEYIKKLRRKLPDYG</sequence>
<evidence type="ECO:0000313" key="3">
    <source>
        <dbReference type="Proteomes" id="UP000265520"/>
    </source>
</evidence>
<proteinExistence type="predicted"/>
<evidence type="ECO:0000313" key="2">
    <source>
        <dbReference type="EMBL" id="MCI39028.1"/>
    </source>
</evidence>
<keyword evidence="3" id="KW-1185">Reference proteome</keyword>
<organism evidence="2 3">
    <name type="scientific">Trifolium medium</name>
    <dbReference type="NCBI Taxonomy" id="97028"/>
    <lineage>
        <taxon>Eukaryota</taxon>
        <taxon>Viridiplantae</taxon>
        <taxon>Streptophyta</taxon>
        <taxon>Embryophyta</taxon>
        <taxon>Tracheophyta</taxon>
        <taxon>Spermatophyta</taxon>
        <taxon>Magnoliopsida</taxon>
        <taxon>eudicotyledons</taxon>
        <taxon>Gunneridae</taxon>
        <taxon>Pentapetalae</taxon>
        <taxon>rosids</taxon>
        <taxon>fabids</taxon>
        <taxon>Fabales</taxon>
        <taxon>Fabaceae</taxon>
        <taxon>Papilionoideae</taxon>
        <taxon>50 kb inversion clade</taxon>
        <taxon>NPAAA clade</taxon>
        <taxon>Hologalegina</taxon>
        <taxon>IRL clade</taxon>
        <taxon>Trifolieae</taxon>
        <taxon>Trifolium</taxon>
    </lineage>
</organism>
<dbReference type="AlphaFoldDB" id="A0A392RQU5"/>
<reference evidence="2 3" key="1">
    <citation type="journal article" date="2018" name="Front. Plant Sci.">
        <title>Red Clover (Trifolium pratense) and Zigzag Clover (T. medium) - A Picture of Genomic Similarities and Differences.</title>
        <authorList>
            <person name="Dluhosova J."/>
            <person name="Istvanek J."/>
            <person name="Nedelnik J."/>
            <person name="Repkova J."/>
        </authorList>
    </citation>
    <scope>NUCLEOTIDE SEQUENCE [LARGE SCALE GENOMIC DNA]</scope>
    <source>
        <strain evidence="3">cv. 10/8</strain>
        <tissue evidence="2">Leaf</tissue>
    </source>
</reference>
<dbReference type="Proteomes" id="UP000265520">
    <property type="component" value="Unassembled WGS sequence"/>
</dbReference>
<feature type="coiled-coil region" evidence="1">
    <location>
        <begin position="14"/>
        <end position="41"/>
    </location>
</feature>
<feature type="non-terminal residue" evidence="2">
    <location>
        <position position="1"/>
    </location>
</feature>
<name>A0A392RQU5_9FABA</name>
<dbReference type="EMBL" id="LXQA010262777">
    <property type="protein sequence ID" value="MCI39028.1"/>
    <property type="molecule type" value="Genomic_DNA"/>
</dbReference>